<accession>A0A6P1MGB4</accession>
<keyword evidence="13" id="KW-1185">Reference proteome</keyword>
<keyword evidence="3" id="KW-0004">4Fe-4S</keyword>
<dbReference type="InterPro" id="IPR007197">
    <property type="entry name" value="rSAM"/>
</dbReference>
<feature type="domain" description="4Fe-4S ferredoxin-type" evidence="10">
    <location>
        <begin position="80"/>
        <end position="110"/>
    </location>
</feature>
<dbReference type="PANTHER" id="PTHR30352">
    <property type="entry name" value="PYRUVATE FORMATE-LYASE-ACTIVATING ENZYME"/>
    <property type="match status" value="1"/>
</dbReference>
<feature type="domain" description="4Fe-4S ferredoxin-type" evidence="10">
    <location>
        <begin position="49"/>
        <end position="79"/>
    </location>
</feature>
<feature type="domain" description="Radical SAM core" evidence="11">
    <location>
        <begin position="19"/>
        <end position="304"/>
    </location>
</feature>
<evidence type="ECO:0000256" key="2">
    <source>
        <dbReference type="ARBA" id="ARBA00009777"/>
    </source>
</evidence>
<dbReference type="Proteomes" id="UP000463883">
    <property type="component" value="Chromosome"/>
</dbReference>
<dbReference type="PROSITE" id="PS01087">
    <property type="entry name" value="RADICAL_ACTIVATING"/>
    <property type="match status" value="1"/>
</dbReference>
<dbReference type="Gene3D" id="3.80.30.10">
    <property type="entry name" value="pyruvate-formate lyase- activating enzyme"/>
    <property type="match status" value="1"/>
</dbReference>
<dbReference type="NCBIfam" id="TIGR02494">
    <property type="entry name" value="PFLE_PFLC"/>
    <property type="match status" value="1"/>
</dbReference>
<evidence type="ECO:0000256" key="7">
    <source>
        <dbReference type="ARBA" id="ARBA00023004"/>
    </source>
</evidence>
<sequence>MKKQCQKALVGAIQKFSTEDGPGIRTTVFLKGCPLACKWCHNPELIEFEQQVIEMPNNCIQCGYCIKECTQHAIYADADKKIKINRELCIRCMKCTEICYAKGLLPVAKFMTAEEVIYQVVQDKQFYSYTNGGMTISGGEMLSQPAFTEELIDMAEKEKINVCLDTSGFGDGDVLEKLVRKKNVGHLLYDMKCIDSEVHKKYTGKGNGVILENLSRIASFPELNEKLVMRMPLIKDINDTEEIIGLTAEFYEKNNIKKITLLPYHNLGISKKKNIGGMQEIFQPPDDEKVEKIKEYFIKELGAEVEVLGKL</sequence>
<evidence type="ECO:0000313" key="13">
    <source>
        <dbReference type="Proteomes" id="UP000463883"/>
    </source>
</evidence>
<keyword evidence="8" id="KW-0411">Iron-sulfur</keyword>
<dbReference type="InterPro" id="IPR034457">
    <property type="entry name" value="Organic_radical-activating"/>
</dbReference>
<evidence type="ECO:0000313" key="12">
    <source>
        <dbReference type="EMBL" id="QHI72937.1"/>
    </source>
</evidence>
<evidence type="ECO:0000256" key="8">
    <source>
        <dbReference type="ARBA" id="ARBA00023014"/>
    </source>
</evidence>
<evidence type="ECO:0000256" key="3">
    <source>
        <dbReference type="ARBA" id="ARBA00022485"/>
    </source>
</evidence>
<dbReference type="EMBL" id="CP047591">
    <property type="protein sequence ID" value="QHI72937.1"/>
    <property type="molecule type" value="Genomic_DNA"/>
</dbReference>
<dbReference type="Pfam" id="PF04055">
    <property type="entry name" value="Radical_SAM"/>
    <property type="match status" value="1"/>
</dbReference>
<evidence type="ECO:0000259" key="11">
    <source>
        <dbReference type="PROSITE" id="PS51918"/>
    </source>
</evidence>
<comment type="similarity">
    <text evidence="2">Belongs to the organic radical-activating enzymes family.</text>
</comment>
<keyword evidence="6" id="KW-0560">Oxidoreductase</keyword>
<keyword evidence="4" id="KW-0949">S-adenosyl-L-methionine</keyword>
<name>A0A6P1MGB4_9FIRM</name>
<dbReference type="PANTHER" id="PTHR30352:SF4">
    <property type="entry name" value="PYRUVATE FORMATE-LYASE 2-ACTIVATING ENZYME"/>
    <property type="match status" value="1"/>
</dbReference>
<dbReference type="GO" id="GO:0051539">
    <property type="term" value="F:4 iron, 4 sulfur cluster binding"/>
    <property type="evidence" value="ECO:0007669"/>
    <property type="project" value="UniProtKB-KW"/>
</dbReference>
<keyword evidence="7" id="KW-0408">Iron</keyword>
<dbReference type="GO" id="GO:0016491">
    <property type="term" value="F:oxidoreductase activity"/>
    <property type="evidence" value="ECO:0007669"/>
    <property type="project" value="UniProtKB-KW"/>
</dbReference>
<dbReference type="InterPro" id="IPR058240">
    <property type="entry name" value="rSAM_sf"/>
</dbReference>
<dbReference type="InterPro" id="IPR040074">
    <property type="entry name" value="BssD/PflA/YjjW"/>
</dbReference>
<evidence type="ECO:0000256" key="4">
    <source>
        <dbReference type="ARBA" id="ARBA00022691"/>
    </source>
</evidence>
<dbReference type="SFLD" id="SFLDS00029">
    <property type="entry name" value="Radical_SAM"/>
    <property type="match status" value="1"/>
</dbReference>
<evidence type="ECO:0000256" key="5">
    <source>
        <dbReference type="ARBA" id="ARBA00022723"/>
    </source>
</evidence>
<dbReference type="SFLD" id="SFLDG01066">
    <property type="entry name" value="organic_radical-activating_enz"/>
    <property type="match status" value="1"/>
</dbReference>
<evidence type="ECO:0000256" key="9">
    <source>
        <dbReference type="ARBA" id="ARBA00047365"/>
    </source>
</evidence>
<dbReference type="PIRSF" id="PIRSF000371">
    <property type="entry name" value="PFL_act_enz"/>
    <property type="match status" value="1"/>
</dbReference>
<dbReference type="SFLD" id="SFLDG01118">
    <property type="entry name" value="activating_enzymes__group_2"/>
    <property type="match status" value="1"/>
</dbReference>
<dbReference type="AlphaFoldDB" id="A0A6P1MGB4"/>
<evidence type="ECO:0000256" key="1">
    <source>
        <dbReference type="ARBA" id="ARBA00001966"/>
    </source>
</evidence>
<dbReference type="SUPFAM" id="SSF54862">
    <property type="entry name" value="4Fe-4S ferredoxins"/>
    <property type="match status" value="1"/>
</dbReference>
<protein>
    <submittedName>
        <fullName evidence="12">Glycyl-radical enzyme activating protein</fullName>
    </submittedName>
</protein>
<proteinExistence type="inferred from homology"/>
<dbReference type="InterPro" id="IPR017896">
    <property type="entry name" value="4Fe4S_Fe-S-bd"/>
</dbReference>
<dbReference type="PROSITE" id="PS51918">
    <property type="entry name" value="RADICAL_SAM"/>
    <property type="match status" value="1"/>
</dbReference>
<comment type="catalytic activity">
    <reaction evidence="9">
        <text>glycyl-[protein] + reduced [flavodoxin] + S-adenosyl-L-methionine = glycin-2-yl radical-[protein] + semiquinone [flavodoxin] + 5'-deoxyadenosine + L-methionine + H(+)</text>
        <dbReference type="Rhea" id="RHEA:61976"/>
        <dbReference type="Rhea" id="RHEA-COMP:10622"/>
        <dbReference type="Rhea" id="RHEA-COMP:14480"/>
        <dbReference type="Rhea" id="RHEA-COMP:15993"/>
        <dbReference type="Rhea" id="RHEA-COMP:15994"/>
        <dbReference type="ChEBI" id="CHEBI:15378"/>
        <dbReference type="ChEBI" id="CHEBI:17319"/>
        <dbReference type="ChEBI" id="CHEBI:29947"/>
        <dbReference type="ChEBI" id="CHEBI:32722"/>
        <dbReference type="ChEBI" id="CHEBI:57618"/>
        <dbReference type="ChEBI" id="CHEBI:57844"/>
        <dbReference type="ChEBI" id="CHEBI:59789"/>
        <dbReference type="ChEBI" id="CHEBI:140311"/>
    </reaction>
</comment>
<dbReference type="InterPro" id="IPR012839">
    <property type="entry name" value="Organic_radical_activase"/>
</dbReference>
<dbReference type="PROSITE" id="PS51379">
    <property type="entry name" value="4FE4S_FER_2"/>
    <property type="match status" value="2"/>
</dbReference>
<dbReference type="GO" id="GO:0046872">
    <property type="term" value="F:metal ion binding"/>
    <property type="evidence" value="ECO:0007669"/>
    <property type="project" value="UniProtKB-KW"/>
</dbReference>
<reference evidence="12 13" key="1">
    <citation type="submission" date="2020-01" db="EMBL/GenBank/DDBJ databases">
        <title>Genomic analysis of Aminipila sp. CBA3637.</title>
        <authorList>
            <person name="Kim Y.B."/>
            <person name="Roh S.W."/>
        </authorList>
    </citation>
    <scope>NUCLEOTIDE SEQUENCE [LARGE SCALE GENOMIC DNA]</scope>
    <source>
        <strain evidence="12 13">CBA3637</strain>
    </source>
</reference>
<dbReference type="Gene3D" id="3.30.70.20">
    <property type="match status" value="1"/>
</dbReference>
<keyword evidence="5" id="KW-0479">Metal-binding</keyword>
<dbReference type="InterPro" id="IPR001989">
    <property type="entry name" value="Radical_activat_CS"/>
</dbReference>
<dbReference type="SUPFAM" id="SSF102114">
    <property type="entry name" value="Radical SAM enzymes"/>
    <property type="match status" value="1"/>
</dbReference>
<organism evidence="12 13">
    <name type="scientific">Aminipila terrae</name>
    <dbReference type="NCBI Taxonomy" id="2697030"/>
    <lineage>
        <taxon>Bacteria</taxon>
        <taxon>Bacillati</taxon>
        <taxon>Bacillota</taxon>
        <taxon>Clostridia</taxon>
        <taxon>Peptostreptococcales</taxon>
        <taxon>Anaerovoracaceae</taxon>
        <taxon>Aminipila</taxon>
    </lineage>
</organism>
<comment type="cofactor">
    <cofactor evidence="1">
        <name>[4Fe-4S] cluster</name>
        <dbReference type="ChEBI" id="CHEBI:49883"/>
    </cofactor>
</comment>
<dbReference type="RefSeq" id="WP_162362704.1">
    <property type="nucleotide sequence ID" value="NZ_CP047591.1"/>
</dbReference>
<dbReference type="KEGG" id="amic:Ami3637_11460"/>
<evidence type="ECO:0000259" key="10">
    <source>
        <dbReference type="PROSITE" id="PS51379"/>
    </source>
</evidence>
<gene>
    <name evidence="12" type="ORF">Ami3637_11460</name>
</gene>
<evidence type="ECO:0000256" key="6">
    <source>
        <dbReference type="ARBA" id="ARBA00023002"/>
    </source>
</evidence>